<dbReference type="GO" id="GO:0051321">
    <property type="term" value="P:meiotic cell cycle"/>
    <property type="evidence" value="ECO:0007669"/>
    <property type="project" value="UniProtKB-KW"/>
</dbReference>
<dbReference type="KEGG" id="lgi:LOTGIDRAFT_197435"/>
<evidence type="ECO:0000259" key="6">
    <source>
        <dbReference type="PROSITE" id="PS50815"/>
    </source>
</evidence>
<evidence type="ECO:0000256" key="4">
    <source>
        <dbReference type="ARBA" id="ARBA00023242"/>
    </source>
</evidence>
<dbReference type="EMBL" id="KB203738">
    <property type="protein sequence ID" value="ESO83255.1"/>
    <property type="molecule type" value="Genomic_DNA"/>
</dbReference>
<dbReference type="Proteomes" id="UP000030746">
    <property type="component" value="Unassembled WGS sequence"/>
</dbReference>
<dbReference type="PROSITE" id="PS50815">
    <property type="entry name" value="HORMA"/>
    <property type="match status" value="1"/>
</dbReference>
<dbReference type="RefSeq" id="XP_009066012.1">
    <property type="nucleotide sequence ID" value="XM_009067764.1"/>
</dbReference>
<reference evidence="7 8" key="1">
    <citation type="journal article" date="2013" name="Nature">
        <title>Insights into bilaterian evolution from three spiralian genomes.</title>
        <authorList>
            <person name="Simakov O."/>
            <person name="Marletaz F."/>
            <person name="Cho S.J."/>
            <person name="Edsinger-Gonzales E."/>
            <person name="Havlak P."/>
            <person name="Hellsten U."/>
            <person name="Kuo D.H."/>
            <person name="Larsson T."/>
            <person name="Lv J."/>
            <person name="Arendt D."/>
            <person name="Savage R."/>
            <person name="Osoegawa K."/>
            <person name="de Jong P."/>
            <person name="Grimwood J."/>
            <person name="Chapman J.A."/>
            <person name="Shapiro H."/>
            <person name="Aerts A."/>
            <person name="Otillar R.P."/>
            <person name="Terry A.Y."/>
            <person name="Boore J.L."/>
            <person name="Grigoriev I.V."/>
            <person name="Lindberg D.R."/>
            <person name="Seaver E.C."/>
            <person name="Weisblat D.A."/>
            <person name="Putnam N.H."/>
            <person name="Rokhsar D.S."/>
        </authorList>
    </citation>
    <scope>NUCLEOTIDE SEQUENCE [LARGE SCALE GENOMIC DNA]</scope>
</reference>
<dbReference type="PANTHER" id="PTHR48225">
    <property type="entry name" value="HORMA DOMAIN-CONTAINING PROTEIN 1"/>
    <property type="match status" value="1"/>
</dbReference>
<keyword evidence="4" id="KW-0539">Nucleus</keyword>
<dbReference type="GO" id="GO:0005694">
    <property type="term" value="C:chromosome"/>
    <property type="evidence" value="ECO:0007669"/>
    <property type="project" value="UniProtKB-SubCell"/>
</dbReference>
<comment type="subcellular location">
    <subcellularLocation>
        <location evidence="2">Chromosome</location>
    </subcellularLocation>
    <subcellularLocation>
        <location evidence="1">Nucleus</location>
    </subcellularLocation>
</comment>
<dbReference type="GeneID" id="20245245"/>
<dbReference type="GO" id="GO:0005634">
    <property type="term" value="C:nucleus"/>
    <property type="evidence" value="ECO:0007669"/>
    <property type="project" value="UniProtKB-SubCell"/>
</dbReference>
<feature type="domain" description="HORMA" evidence="6">
    <location>
        <begin position="26"/>
        <end position="227"/>
    </location>
</feature>
<keyword evidence="5" id="KW-0469">Meiosis</keyword>
<evidence type="ECO:0000256" key="5">
    <source>
        <dbReference type="ARBA" id="ARBA00023254"/>
    </source>
</evidence>
<proteinExistence type="predicted"/>
<accession>V3ZLH5</accession>
<evidence type="ECO:0000256" key="2">
    <source>
        <dbReference type="ARBA" id="ARBA00004286"/>
    </source>
</evidence>
<keyword evidence="8" id="KW-1185">Reference proteome</keyword>
<dbReference type="InterPro" id="IPR036570">
    <property type="entry name" value="HORMA_dom_sf"/>
</dbReference>
<evidence type="ECO:0000313" key="7">
    <source>
        <dbReference type="EMBL" id="ESO83255.1"/>
    </source>
</evidence>
<dbReference type="OrthoDB" id="1928087at2759"/>
<sequence length="240" mass="27176">MATATQTKEKTGSWSSIFRNEQISQTQSALFVKKLLAVSISNVAYLRAIFPEHAFGDSCLEDLNLKLLVDNSSCPGACKVIQWVKGCFDALDKKYLRMLIIGIYVDPEDPDTVIESYTFKFSYADDVGIDIYRNDQKISGAHTIAETKKATIRLLRTIVVLTQTLKSLPDDVMMSMKLLYFDDVTPPDYEPPGFKAADTDTFIFEEEPMNIKVGDVSTPFHSVKMRIKTDRKQFETREVE</sequence>
<dbReference type="InterPro" id="IPR051294">
    <property type="entry name" value="HORMA_MeioticProgression"/>
</dbReference>
<dbReference type="CTD" id="20245245"/>
<dbReference type="Gene3D" id="3.30.900.10">
    <property type="entry name" value="HORMA domain"/>
    <property type="match status" value="1"/>
</dbReference>
<keyword evidence="3" id="KW-0158">Chromosome</keyword>
<name>V3ZLH5_LOTGI</name>
<evidence type="ECO:0000256" key="1">
    <source>
        <dbReference type="ARBA" id="ARBA00004123"/>
    </source>
</evidence>
<dbReference type="PANTHER" id="PTHR48225:SF7">
    <property type="entry name" value="MEIOSIS-SPECIFIC PROTEIN HOP1"/>
    <property type="match status" value="1"/>
</dbReference>
<dbReference type="Pfam" id="PF02301">
    <property type="entry name" value="HORMA"/>
    <property type="match status" value="1"/>
</dbReference>
<organism evidence="7 8">
    <name type="scientific">Lottia gigantea</name>
    <name type="common">Giant owl limpet</name>
    <dbReference type="NCBI Taxonomy" id="225164"/>
    <lineage>
        <taxon>Eukaryota</taxon>
        <taxon>Metazoa</taxon>
        <taxon>Spiralia</taxon>
        <taxon>Lophotrochozoa</taxon>
        <taxon>Mollusca</taxon>
        <taxon>Gastropoda</taxon>
        <taxon>Patellogastropoda</taxon>
        <taxon>Lottioidea</taxon>
        <taxon>Lottiidae</taxon>
        <taxon>Lottia</taxon>
    </lineage>
</organism>
<evidence type="ECO:0000313" key="8">
    <source>
        <dbReference type="Proteomes" id="UP000030746"/>
    </source>
</evidence>
<gene>
    <name evidence="7" type="ORF">LOTGIDRAFT_197435</name>
</gene>
<dbReference type="OMA" id="GCFHALE"/>
<dbReference type="AlphaFoldDB" id="V3ZLH5"/>
<dbReference type="STRING" id="225164.V3ZLH5"/>
<dbReference type="HOGENOM" id="CLU_058638_2_1_1"/>
<dbReference type="InterPro" id="IPR003511">
    <property type="entry name" value="HORMA_dom"/>
</dbReference>
<protein>
    <recommendedName>
        <fullName evidence="6">HORMA domain-containing protein</fullName>
    </recommendedName>
</protein>
<dbReference type="SUPFAM" id="SSF56019">
    <property type="entry name" value="The spindle assembly checkpoint protein mad2"/>
    <property type="match status" value="1"/>
</dbReference>
<feature type="non-terminal residue" evidence="7">
    <location>
        <position position="240"/>
    </location>
</feature>
<evidence type="ECO:0000256" key="3">
    <source>
        <dbReference type="ARBA" id="ARBA00022454"/>
    </source>
</evidence>